<feature type="active site" evidence="7">
    <location>
        <position position="217"/>
    </location>
</feature>
<dbReference type="FunFam" id="3.40.50.880:FF:000024">
    <property type="entry name" value="Folate gamma-glutamyl hydrolase"/>
    <property type="match status" value="1"/>
</dbReference>
<evidence type="ECO:0000256" key="1">
    <source>
        <dbReference type="ARBA" id="ARBA00004239"/>
    </source>
</evidence>
<dbReference type="SUPFAM" id="SSF52317">
    <property type="entry name" value="Class I glutamine amidotransferase-like"/>
    <property type="match status" value="1"/>
</dbReference>
<dbReference type="Gene3D" id="3.40.50.880">
    <property type="match status" value="1"/>
</dbReference>
<comment type="caution">
    <text evidence="8">The sequence shown here is derived from an EMBL/GenBank/DDBJ whole genome shotgun (WGS) entry which is preliminary data.</text>
</comment>
<sequence>MRANTNSILSQELDDDTQGHYPNYTGYIAASYVKFLESSGSRVVPIWINQSPEYYEYIVNSVNGLLIPGGAAEFNATEGYATAGVELYKLAKQKNDAGVYFPVWGTCLGFELLFVLSANQTDLRTACNITYTPMPLTFKRDYRNSKLYRDDTDGILSILEKQNVTFNNHFWCITEQELIASDIADEWHILSVNSYKGSEFISSVEHRKYPFYGVQFHPEKNAFEWKVESIPHSAAAILVGQFYGNFFISEARKNNNSFPNTEEERAALIYSYPATYTGDKIAFEQTYLFVIEQQVVTVSVSSCPYRTLVSTILRTQTSEMYSAAILRFFK</sequence>
<evidence type="ECO:0000256" key="5">
    <source>
        <dbReference type="ARBA" id="ARBA00022801"/>
    </source>
</evidence>
<dbReference type="InterPro" id="IPR015527">
    <property type="entry name" value="Pept_C26_g-glut_hydrolase"/>
</dbReference>
<feature type="active site" description="Nucleophile" evidence="6 7">
    <location>
        <position position="107"/>
    </location>
</feature>
<dbReference type="Proteomes" id="UP000502823">
    <property type="component" value="Unassembled WGS sequence"/>
</dbReference>
<evidence type="ECO:0000256" key="4">
    <source>
        <dbReference type="ARBA" id="ARBA00022729"/>
    </source>
</evidence>
<comment type="subcellular location">
    <subcellularLocation>
        <location evidence="1">Secreted</location>
        <location evidence="1">Extracellular space</location>
    </subcellularLocation>
</comment>
<dbReference type="PROSITE" id="PS51273">
    <property type="entry name" value="GATASE_TYPE_1"/>
    <property type="match status" value="1"/>
</dbReference>
<dbReference type="EC" id="3.4.19.9" evidence="7"/>
<dbReference type="FunCoup" id="A0A6L2Q763">
    <property type="interactions" value="197"/>
</dbReference>
<organism evidence="8 9">
    <name type="scientific">Coptotermes formosanus</name>
    <name type="common">Formosan subterranean termite</name>
    <dbReference type="NCBI Taxonomy" id="36987"/>
    <lineage>
        <taxon>Eukaryota</taxon>
        <taxon>Metazoa</taxon>
        <taxon>Ecdysozoa</taxon>
        <taxon>Arthropoda</taxon>
        <taxon>Hexapoda</taxon>
        <taxon>Insecta</taxon>
        <taxon>Pterygota</taxon>
        <taxon>Neoptera</taxon>
        <taxon>Polyneoptera</taxon>
        <taxon>Dictyoptera</taxon>
        <taxon>Blattodea</taxon>
        <taxon>Blattoidea</taxon>
        <taxon>Termitoidae</taxon>
        <taxon>Rhinotermitidae</taxon>
        <taxon>Coptotermes</taxon>
    </lineage>
</organism>
<dbReference type="GO" id="GO:0046900">
    <property type="term" value="P:tetrahydrofolylpolyglutamate metabolic process"/>
    <property type="evidence" value="ECO:0007669"/>
    <property type="project" value="TreeGrafter"/>
</dbReference>
<dbReference type="GO" id="GO:0034722">
    <property type="term" value="F:gamma-glutamyl-peptidase activity"/>
    <property type="evidence" value="ECO:0007669"/>
    <property type="project" value="UniProtKB-UniRule"/>
</dbReference>
<name>A0A6L2Q763_COPFO</name>
<gene>
    <name evidence="8" type="ORF">Cfor_09242</name>
</gene>
<evidence type="ECO:0000256" key="6">
    <source>
        <dbReference type="PIRSR" id="PIRSR615527-1"/>
    </source>
</evidence>
<reference evidence="9" key="1">
    <citation type="submission" date="2020-01" db="EMBL/GenBank/DDBJ databases">
        <title>Draft genome sequence of the Termite Coptotermes fromosanus.</title>
        <authorList>
            <person name="Itakura S."/>
            <person name="Yosikawa Y."/>
            <person name="Umezawa K."/>
        </authorList>
    </citation>
    <scope>NUCLEOTIDE SEQUENCE [LARGE SCALE GENOMIC DNA]</scope>
</reference>
<evidence type="ECO:0000256" key="7">
    <source>
        <dbReference type="PROSITE-ProRule" id="PRU00607"/>
    </source>
</evidence>
<dbReference type="GO" id="GO:0005576">
    <property type="term" value="C:extracellular region"/>
    <property type="evidence" value="ECO:0007669"/>
    <property type="project" value="UniProtKB-SubCell"/>
</dbReference>
<keyword evidence="3" id="KW-0964">Secreted</keyword>
<dbReference type="InParanoid" id="A0A6L2Q763"/>
<keyword evidence="4" id="KW-0732">Signal</keyword>
<dbReference type="InterPro" id="IPR011697">
    <property type="entry name" value="Peptidase_C26"/>
</dbReference>
<proteinExistence type="inferred from homology"/>
<dbReference type="PANTHER" id="PTHR11315">
    <property type="entry name" value="PROTEASE FAMILY C26 GAMMA-GLUTAMYL HYDROLASE"/>
    <property type="match status" value="1"/>
</dbReference>
<evidence type="ECO:0000313" key="8">
    <source>
        <dbReference type="EMBL" id="GFG38658.1"/>
    </source>
</evidence>
<dbReference type="PROSITE" id="PS51275">
    <property type="entry name" value="PEPTIDASE_C26_GGH"/>
    <property type="match status" value="1"/>
</dbReference>
<dbReference type="InterPro" id="IPR029062">
    <property type="entry name" value="Class_I_gatase-like"/>
</dbReference>
<comment type="catalytic activity">
    <reaction evidence="7">
        <text>(6S)-5,6,7,8-tetrahydrofolyl-(gamma-L-Glu)(n) + (n-1) H2O = (6S)-5,6,7,8-tetrahydrofolate + (n-1) L-glutamate</text>
        <dbReference type="Rhea" id="RHEA:56784"/>
        <dbReference type="Rhea" id="RHEA-COMP:14738"/>
        <dbReference type="ChEBI" id="CHEBI:15377"/>
        <dbReference type="ChEBI" id="CHEBI:29985"/>
        <dbReference type="ChEBI" id="CHEBI:57453"/>
        <dbReference type="ChEBI" id="CHEBI:141005"/>
        <dbReference type="EC" id="3.4.19.9"/>
    </reaction>
</comment>
<protein>
    <recommendedName>
        <fullName evidence="7">folate gamma-glutamyl hydrolase</fullName>
        <ecNumber evidence="7">3.4.19.9</ecNumber>
    </recommendedName>
</protein>
<dbReference type="PANTHER" id="PTHR11315:SF0">
    <property type="entry name" value="FOLATE GAMMA-GLUTAMYL HYDROLASE"/>
    <property type="match status" value="1"/>
</dbReference>
<dbReference type="EMBL" id="BLKM01000799">
    <property type="protein sequence ID" value="GFG38658.1"/>
    <property type="molecule type" value="Genomic_DNA"/>
</dbReference>
<dbReference type="AlphaFoldDB" id="A0A6L2Q763"/>
<comment type="similarity">
    <text evidence="2">Belongs to the peptidase C26 family.</text>
</comment>
<evidence type="ECO:0000256" key="3">
    <source>
        <dbReference type="ARBA" id="ARBA00022525"/>
    </source>
</evidence>
<feature type="active site" description="Proton donor" evidence="6">
    <location>
        <position position="217"/>
    </location>
</feature>
<evidence type="ECO:0000256" key="2">
    <source>
        <dbReference type="ARBA" id="ARBA00011083"/>
    </source>
</evidence>
<evidence type="ECO:0000313" key="9">
    <source>
        <dbReference type="Proteomes" id="UP000502823"/>
    </source>
</evidence>
<keyword evidence="5 7" id="KW-0378">Hydrolase</keyword>
<dbReference type="Pfam" id="PF07722">
    <property type="entry name" value="Peptidase_C26"/>
    <property type="match status" value="1"/>
</dbReference>
<keyword evidence="9" id="KW-1185">Reference proteome</keyword>
<dbReference type="OrthoDB" id="64220at2759"/>
<accession>A0A6L2Q763</accession>
<dbReference type="GO" id="GO:0005773">
    <property type="term" value="C:vacuole"/>
    <property type="evidence" value="ECO:0007669"/>
    <property type="project" value="TreeGrafter"/>
</dbReference>